<reference evidence="2 3" key="1">
    <citation type="journal article" date="2019" name="Int. J. Syst. Evol. Microbiol.">
        <title>The Global Catalogue of Microorganisms (GCM) 10K type strain sequencing project: providing services to taxonomists for standard genome sequencing and annotation.</title>
        <authorList>
            <consortium name="The Broad Institute Genomics Platform"/>
            <consortium name="The Broad Institute Genome Sequencing Center for Infectious Disease"/>
            <person name="Wu L."/>
            <person name="Ma J."/>
        </authorList>
    </citation>
    <scope>NUCLEOTIDE SEQUENCE [LARGE SCALE GENOMIC DNA]</scope>
    <source>
        <strain evidence="2 3">JCM 14942</strain>
    </source>
</reference>
<dbReference type="RefSeq" id="WP_141005702.1">
    <property type="nucleotide sequence ID" value="NZ_BAAAOR010000016.1"/>
</dbReference>
<comment type="caution">
    <text evidence="2">The sequence shown here is derived from an EMBL/GenBank/DDBJ whole genome shotgun (WGS) entry which is preliminary data.</text>
</comment>
<organism evidence="2 3">
    <name type="scientific">Nocardioides humi</name>
    <dbReference type="NCBI Taxonomy" id="449461"/>
    <lineage>
        <taxon>Bacteria</taxon>
        <taxon>Bacillati</taxon>
        <taxon>Actinomycetota</taxon>
        <taxon>Actinomycetes</taxon>
        <taxon>Propionibacteriales</taxon>
        <taxon>Nocardioidaceae</taxon>
        <taxon>Nocardioides</taxon>
    </lineage>
</organism>
<proteinExistence type="predicted"/>
<keyword evidence="3" id="KW-1185">Reference proteome</keyword>
<evidence type="ECO:0000259" key="1">
    <source>
        <dbReference type="Pfam" id="PF07110"/>
    </source>
</evidence>
<name>A0ABN2AHK2_9ACTN</name>
<evidence type="ECO:0000313" key="2">
    <source>
        <dbReference type="EMBL" id="GAA1518463.1"/>
    </source>
</evidence>
<protein>
    <recommendedName>
        <fullName evidence="1">EthD domain-containing protein</fullName>
    </recommendedName>
</protein>
<dbReference type="Gene3D" id="3.30.70.100">
    <property type="match status" value="1"/>
</dbReference>
<dbReference type="InterPro" id="IPR009799">
    <property type="entry name" value="EthD_dom"/>
</dbReference>
<evidence type="ECO:0000313" key="3">
    <source>
        <dbReference type="Proteomes" id="UP001500842"/>
    </source>
</evidence>
<accession>A0ABN2AHK2</accession>
<gene>
    <name evidence="2" type="ORF">GCM10009788_23150</name>
</gene>
<dbReference type="SUPFAM" id="SSF54909">
    <property type="entry name" value="Dimeric alpha+beta barrel"/>
    <property type="match status" value="1"/>
</dbReference>
<sequence length="234" mass="25102">MTTRARRPSSPSGLLRSVALVRRRADLDWPEFSRHWREEHAAIARALDGMTSYVQAHARPELQPAGLPASWRYDGAALAGFADLDALERMRADAGYRARAVVDEAEFVDRASMAAVLLVDGWVEPTPAPDLVSASLLLFVRGECRLDPQAGRTLVADLGDVTRSAVGSAWSLALDRDPGLAPGGGEARAYDALLELWFTETVAATDAADRLVAAAPAFPVGVAACLVTRENRVV</sequence>
<feature type="domain" description="EthD" evidence="1">
    <location>
        <begin position="26"/>
        <end position="110"/>
    </location>
</feature>
<dbReference type="InterPro" id="IPR011008">
    <property type="entry name" value="Dimeric_a/b-barrel"/>
</dbReference>
<dbReference type="Proteomes" id="UP001500842">
    <property type="component" value="Unassembled WGS sequence"/>
</dbReference>
<dbReference type="EMBL" id="BAAAOR010000016">
    <property type="protein sequence ID" value="GAA1518463.1"/>
    <property type="molecule type" value="Genomic_DNA"/>
</dbReference>
<dbReference type="Pfam" id="PF07110">
    <property type="entry name" value="EthD"/>
    <property type="match status" value="1"/>
</dbReference>